<dbReference type="InterPro" id="IPR013525">
    <property type="entry name" value="ABC2_TM"/>
</dbReference>
<dbReference type="GO" id="GO:0140359">
    <property type="term" value="F:ABC-type transporter activity"/>
    <property type="evidence" value="ECO:0007669"/>
    <property type="project" value="InterPro"/>
</dbReference>
<dbReference type="AlphaFoldDB" id="A0A7W9KD21"/>
<keyword evidence="8" id="KW-1185">Reference proteome</keyword>
<proteinExistence type="predicted"/>
<feature type="transmembrane region" description="Helical" evidence="5">
    <location>
        <begin position="181"/>
        <end position="203"/>
    </location>
</feature>
<feature type="transmembrane region" description="Helical" evidence="5">
    <location>
        <begin position="241"/>
        <end position="259"/>
    </location>
</feature>
<dbReference type="InterPro" id="IPR047817">
    <property type="entry name" value="ABC2_TM_bact-type"/>
</dbReference>
<dbReference type="GO" id="GO:0016020">
    <property type="term" value="C:membrane"/>
    <property type="evidence" value="ECO:0007669"/>
    <property type="project" value="UniProtKB-SubCell"/>
</dbReference>
<evidence type="ECO:0000256" key="3">
    <source>
        <dbReference type="ARBA" id="ARBA00022989"/>
    </source>
</evidence>
<dbReference type="Pfam" id="PF12698">
    <property type="entry name" value="ABC2_membrane_3"/>
    <property type="match status" value="1"/>
</dbReference>
<dbReference type="RefSeq" id="WP_184859760.1">
    <property type="nucleotide sequence ID" value="NZ_BAAAWY010000047.1"/>
</dbReference>
<dbReference type="EMBL" id="JACHIR010000001">
    <property type="protein sequence ID" value="MBB5890354.1"/>
    <property type="molecule type" value="Genomic_DNA"/>
</dbReference>
<comment type="subcellular location">
    <subcellularLocation>
        <location evidence="1">Membrane</location>
        <topology evidence="1">Multi-pass membrane protein</topology>
    </subcellularLocation>
</comment>
<feature type="transmembrane region" description="Helical" evidence="5">
    <location>
        <begin position="29"/>
        <end position="49"/>
    </location>
</feature>
<dbReference type="PROSITE" id="PS51012">
    <property type="entry name" value="ABC_TM2"/>
    <property type="match status" value="1"/>
</dbReference>
<gene>
    <name evidence="7" type="ORF">BJ998_001550</name>
</gene>
<dbReference type="Proteomes" id="UP000585638">
    <property type="component" value="Unassembled WGS sequence"/>
</dbReference>
<name>A0A7W9KD21_9PSEU</name>
<feature type="domain" description="ABC transmembrane type-2" evidence="6">
    <location>
        <begin position="27"/>
        <end position="262"/>
    </location>
</feature>
<comment type="caution">
    <text evidence="7">The sequence shown here is derived from an EMBL/GenBank/DDBJ whole genome shotgun (WGS) entry which is preliminary data.</text>
</comment>
<keyword evidence="3 5" id="KW-1133">Transmembrane helix</keyword>
<keyword evidence="4 5" id="KW-0472">Membrane</keyword>
<organism evidence="7 8">
    <name type="scientific">Kutzneria kofuensis</name>
    <dbReference type="NCBI Taxonomy" id="103725"/>
    <lineage>
        <taxon>Bacteria</taxon>
        <taxon>Bacillati</taxon>
        <taxon>Actinomycetota</taxon>
        <taxon>Actinomycetes</taxon>
        <taxon>Pseudonocardiales</taxon>
        <taxon>Pseudonocardiaceae</taxon>
        <taxon>Kutzneria</taxon>
    </lineage>
</organism>
<dbReference type="PANTHER" id="PTHR43229:SF6">
    <property type="entry name" value="ABC-TYPE MULTIDRUG TRANSPORT SYSTEM, PERMEASE COMPONENT"/>
    <property type="match status" value="1"/>
</dbReference>
<feature type="transmembrane region" description="Helical" evidence="5">
    <location>
        <begin position="103"/>
        <end position="130"/>
    </location>
</feature>
<feature type="transmembrane region" description="Helical" evidence="5">
    <location>
        <begin position="142"/>
        <end position="169"/>
    </location>
</feature>
<feature type="transmembrane region" description="Helical" evidence="5">
    <location>
        <begin position="61"/>
        <end position="83"/>
    </location>
</feature>
<protein>
    <submittedName>
        <fullName evidence="7">ABC-2 type transport system permease protein</fullName>
    </submittedName>
</protein>
<reference evidence="7 8" key="1">
    <citation type="submission" date="2020-08" db="EMBL/GenBank/DDBJ databases">
        <title>Sequencing the genomes of 1000 actinobacteria strains.</title>
        <authorList>
            <person name="Klenk H.-P."/>
        </authorList>
    </citation>
    <scope>NUCLEOTIDE SEQUENCE [LARGE SCALE GENOMIC DNA]</scope>
    <source>
        <strain evidence="7 8">DSM 43851</strain>
    </source>
</reference>
<evidence type="ECO:0000256" key="4">
    <source>
        <dbReference type="ARBA" id="ARBA00023136"/>
    </source>
</evidence>
<evidence type="ECO:0000256" key="5">
    <source>
        <dbReference type="SAM" id="Phobius"/>
    </source>
</evidence>
<evidence type="ECO:0000313" key="7">
    <source>
        <dbReference type="EMBL" id="MBB5890354.1"/>
    </source>
</evidence>
<evidence type="ECO:0000256" key="2">
    <source>
        <dbReference type="ARBA" id="ARBA00022692"/>
    </source>
</evidence>
<evidence type="ECO:0000313" key="8">
    <source>
        <dbReference type="Proteomes" id="UP000585638"/>
    </source>
</evidence>
<dbReference type="InterPro" id="IPR051784">
    <property type="entry name" value="Nod_factor_ABC_transporter"/>
</dbReference>
<accession>A0A7W9KD21</accession>
<dbReference type="PANTHER" id="PTHR43229">
    <property type="entry name" value="NODULATION PROTEIN J"/>
    <property type="match status" value="1"/>
</dbReference>
<sequence>MNKLTTAARSGWARGLIEFRQLFTTPQDLVAFLLPNVIFMVAMAFLRAVPTGATGLSIGTLMVTSVLGSNVCFTGLLTMTQALSTEREDGTLLRAKAVPNGMLAYLIGKVVVITGATVVGLAITLTYALLAFDQVAVPGPAGWLKLVAVLVVGLFATMPVGAVLGSLFANPRMIGFASMPIMALLGVSGILYPITVLPVWVQWLAQAFPMYWLGLGMRSSLLPDSALAVEIGHSWRGWETFAVLGVWAVIGLALAPAVLRRMARRESGSTVAARREKAMQRIG</sequence>
<evidence type="ECO:0000256" key="1">
    <source>
        <dbReference type="ARBA" id="ARBA00004141"/>
    </source>
</evidence>
<evidence type="ECO:0000259" key="6">
    <source>
        <dbReference type="PROSITE" id="PS51012"/>
    </source>
</evidence>
<keyword evidence="2 5" id="KW-0812">Transmembrane</keyword>